<reference evidence="2" key="1">
    <citation type="submission" date="2021-01" db="EMBL/GenBank/DDBJ databases">
        <title>Whole genome shotgun sequence of Virgisporangium aliadipatigenens NBRC 105644.</title>
        <authorList>
            <person name="Komaki H."/>
            <person name="Tamura T."/>
        </authorList>
    </citation>
    <scope>NUCLEOTIDE SEQUENCE</scope>
    <source>
        <strain evidence="2">NBRC 105644</strain>
    </source>
</reference>
<dbReference type="Proteomes" id="UP000619260">
    <property type="component" value="Unassembled WGS sequence"/>
</dbReference>
<proteinExistence type="predicted"/>
<organism evidence="2 3">
    <name type="scientific">Virgisporangium aliadipatigenens</name>
    <dbReference type="NCBI Taxonomy" id="741659"/>
    <lineage>
        <taxon>Bacteria</taxon>
        <taxon>Bacillati</taxon>
        <taxon>Actinomycetota</taxon>
        <taxon>Actinomycetes</taxon>
        <taxon>Micromonosporales</taxon>
        <taxon>Micromonosporaceae</taxon>
        <taxon>Virgisporangium</taxon>
    </lineage>
</organism>
<feature type="region of interest" description="Disordered" evidence="1">
    <location>
        <begin position="151"/>
        <end position="171"/>
    </location>
</feature>
<name>A0A8J3YE17_9ACTN</name>
<keyword evidence="3" id="KW-1185">Reference proteome</keyword>
<protein>
    <recommendedName>
        <fullName evidence="4">Lipoprotein</fullName>
    </recommendedName>
</protein>
<comment type="caution">
    <text evidence="2">The sequence shown here is derived from an EMBL/GenBank/DDBJ whole genome shotgun (WGS) entry which is preliminary data.</text>
</comment>
<dbReference type="AlphaFoldDB" id="A0A8J3YE17"/>
<dbReference type="EMBL" id="BOPF01000002">
    <property type="protein sequence ID" value="GIJ43369.1"/>
    <property type="molecule type" value="Genomic_DNA"/>
</dbReference>
<dbReference type="PROSITE" id="PS51257">
    <property type="entry name" value="PROKAR_LIPOPROTEIN"/>
    <property type="match status" value="1"/>
</dbReference>
<evidence type="ECO:0000313" key="3">
    <source>
        <dbReference type="Proteomes" id="UP000619260"/>
    </source>
</evidence>
<sequence length="171" mass="17561">MPSVTRYGIAAVAIMATAACGLNNSPSGELRTNTERPCGGNPAVIVDIGYPGDSDAPAAAHITTNGETIYFTATDFTTDDLFDSDRLRRTTISVGPAATPPAYDQRSSSVVGATAKIVVPQNTWIPIDLPAGDYWVLSARLSTTNVASCTAGGVTGSRAARTAPSPTPSNS</sequence>
<evidence type="ECO:0000313" key="2">
    <source>
        <dbReference type="EMBL" id="GIJ43369.1"/>
    </source>
</evidence>
<evidence type="ECO:0000256" key="1">
    <source>
        <dbReference type="SAM" id="MobiDB-lite"/>
    </source>
</evidence>
<accession>A0A8J3YE17</accession>
<evidence type="ECO:0008006" key="4">
    <source>
        <dbReference type="Google" id="ProtNLM"/>
    </source>
</evidence>
<gene>
    <name evidence="2" type="ORF">Val02_02550</name>
</gene>